<comment type="caution">
    <text evidence="1">The sequence shown here is derived from an EMBL/GenBank/DDBJ whole genome shotgun (WGS) entry which is preliminary data.</text>
</comment>
<dbReference type="InterPro" id="IPR013494">
    <property type="entry name" value="CHP02678"/>
</dbReference>
<dbReference type="Pfam" id="PF09661">
    <property type="entry name" value="DUF2398"/>
    <property type="match status" value="1"/>
</dbReference>
<name>A0A931AMG8_9ACTN</name>
<evidence type="ECO:0000313" key="2">
    <source>
        <dbReference type="Proteomes" id="UP000605361"/>
    </source>
</evidence>
<evidence type="ECO:0000313" key="1">
    <source>
        <dbReference type="EMBL" id="MBF8192925.1"/>
    </source>
</evidence>
<dbReference type="NCBIfam" id="TIGR02678">
    <property type="entry name" value="TIGR02678 family protein"/>
    <property type="match status" value="1"/>
</dbReference>
<accession>A0A931AMG8</accession>
<dbReference type="Proteomes" id="UP000605361">
    <property type="component" value="Unassembled WGS sequence"/>
</dbReference>
<dbReference type="AlphaFoldDB" id="A0A931AMG8"/>
<dbReference type="RefSeq" id="WP_195901809.1">
    <property type="nucleotide sequence ID" value="NZ_JADOGI010000242.1"/>
</dbReference>
<proteinExistence type="predicted"/>
<protein>
    <submittedName>
        <fullName evidence="1">TIGR02678 family protein</fullName>
    </submittedName>
</protein>
<keyword evidence="2" id="KW-1185">Reference proteome</keyword>
<organism evidence="1 2">
    <name type="scientific">Nonomuraea cypriaca</name>
    <dbReference type="NCBI Taxonomy" id="1187855"/>
    <lineage>
        <taxon>Bacteria</taxon>
        <taxon>Bacillati</taxon>
        <taxon>Actinomycetota</taxon>
        <taxon>Actinomycetes</taxon>
        <taxon>Streptosporangiales</taxon>
        <taxon>Streptosporangiaceae</taxon>
        <taxon>Nonomuraea</taxon>
    </lineage>
</organism>
<dbReference type="EMBL" id="JADOGI010000242">
    <property type="protein sequence ID" value="MBF8192925.1"/>
    <property type="molecule type" value="Genomic_DNA"/>
</dbReference>
<reference evidence="1" key="1">
    <citation type="submission" date="2020-11" db="EMBL/GenBank/DDBJ databases">
        <title>Whole-genome analyses of Nonomuraea sp. K274.</title>
        <authorList>
            <person name="Veyisoglu A."/>
        </authorList>
    </citation>
    <scope>NUCLEOTIDE SEQUENCE</scope>
    <source>
        <strain evidence="1">K274</strain>
    </source>
</reference>
<gene>
    <name evidence="1" type="ORF">ITP53_46075</name>
</gene>
<sequence length="455" mass="49528">MRVAADVSPLELADYQRAVRLLLRHPLITPSYPDKGALPLVRRWTTQLRADLSEVLGYRLLTTADTARLLRVHDRLDATTPALTRTDRPFNRRRYAYLMLTLAALGRSGTQISLSELADAVSADAARIDGLGMDTERKPDRDAFVDAVAWLERRGALALADGSASAWVNDPDRAEALYDIDREIVGAVYRPSRVLQHVRSVTALLDTALFTTGQGLSQGQATMRRAAARKARRLVLEQPVVYYAEVDETLHGQLRSPNLAEDLERLTGLTVERRAEGVAVIDTSGRLSDVRFPGGGTIAQAALLLAARIATYCGPGNRRNAPALLPAPTAAERLAETAGRIDSALPHGNVLAELAGPDRAETAQAGDAVYPFLPDTWSRRVMRELVGQYGAAFGAVWRADPDRLLGEAVALLAKLRLVAVVEGGLLALPLLARYRGVTAEVKRRPDQTTLFEDVK</sequence>